<accession>A0A517V6H1</accession>
<dbReference type="EMBL" id="CP036343">
    <property type="protein sequence ID" value="QDT88583.1"/>
    <property type="molecule type" value="Genomic_DNA"/>
</dbReference>
<evidence type="ECO:0000256" key="3">
    <source>
        <dbReference type="SAM" id="SignalP"/>
    </source>
</evidence>
<dbReference type="Proteomes" id="UP000316855">
    <property type="component" value="Chromosome"/>
</dbReference>
<feature type="compositionally biased region" description="Polar residues" evidence="2">
    <location>
        <begin position="85"/>
        <end position="97"/>
    </location>
</feature>
<evidence type="ECO:0000256" key="2">
    <source>
        <dbReference type="SAM" id="MobiDB-lite"/>
    </source>
</evidence>
<evidence type="ECO:0000313" key="4">
    <source>
        <dbReference type="EMBL" id="QDT88583.1"/>
    </source>
</evidence>
<evidence type="ECO:0000313" key="5">
    <source>
        <dbReference type="Proteomes" id="UP000316855"/>
    </source>
</evidence>
<reference evidence="4 5" key="1">
    <citation type="submission" date="2019-02" db="EMBL/GenBank/DDBJ databases">
        <title>Deep-cultivation of Planctomycetes and their phenomic and genomic characterization uncovers novel biology.</title>
        <authorList>
            <person name="Wiegand S."/>
            <person name="Jogler M."/>
            <person name="Boedeker C."/>
            <person name="Pinto D."/>
            <person name="Vollmers J."/>
            <person name="Rivas-Marin E."/>
            <person name="Kohn T."/>
            <person name="Peeters S.H."/>
            <person name="Heuer A."/>
            <person name="Rast P."/>
            <person name="Oberbeckmann S."/>
            <person name="Bunk B."/>
            <person name="Jeske O."/>
            <person name="Meyerdierks A."/>
            <person name="Storesund J.E."/>
            <person name="Kallscheuer N."/>
            <person name="Luecker S."/>
            <person name="Lage O.M."/>
            <person name="Pohl T."/>
            <person name="Merkel B.J."/>
            <person name="Hornburger P."/>
            <person name="Mueller R.-W."/>
            <person name="Bruemmer F."/>
            <person name="Labrenz M."/>
            <person name="Spormann A.M."/>
            <person name="Op den Camp H."/>
            <person name="Overmann J."/>
            <person name="Amann R."/>
            <person name="Jetten M.S.M."/>
            <person name="Mascher T."/>
            <person name="Medema M.H."/>
            <person name="Devos D.P."/>
            <person name="Kaster A.-K."/>
            <person name="Ovreas L."/>
            <person name="Rohde M."/>
            <person name="Galperin M.Y."/>
            <person name="Jogler C."/>
        </authorList>
    </citation>
    <scope>NUCLEOTIDE SEQUENCE [LARGE SCALE GENOMIC DNA]</scope>
    <source>
        <strain evidence="4 5">Pan161</strain>
    </source>
</reference>
<protein>
    <submittedName>
        <fullName evidence="4">Uncharacterized protein</fullName>
    </submittedName>
</protein>
<dbReference type="KEGG" id="gax:Pan161_02010"/>
<dbReference type="RefSeq" id="WP_145223751.1">
    <property type="nucleotide sequence ID" value="NZ_CP036343.1"/>
</dbReference>
<sequence precursor="true">MRFIKTFFLLFSGIVGLTLAQQNDLIGYNAADKPENKSKKENSERLQAIQALHNNYEQAERDSARYAAELKRSGMQERSAKKNGSDFSSSPQNTSPLDQKKAESKLSDAVQRAFNLRHQLQMAQIELVEQNLRDTRAQLTQRKQEANIIIRRRIEELTSSEDLSWLGSTTKKTTSPLIPPSVSKLQPSSDVFVYPRDAVKNYIEAAIVLDTGKAANGATNKLAEKETLKQWGEVFKKHAPQIQNVLLDTDALHSHVVTTAGGERLIFELKRTTGKWRLTTISRVDQ</sequence>
<feature type="signal peptide" evidence="3">
    <location>
        <begin position="1"/>
        <end position="20"/>
    </location>
</feature>
<name>A0A517V6H1_9PLAN</name>
<feature type="region of interest" description="Disordered" evidence="2">
    <location>
        <begin position="71"/>
        <end position="104"/>
    </location>
</feature>
<feature type="chain" id="PRO_5021812752" evidence="3">
    <location>
        <begin position="21"/>
        <end position="286"/>
    </location>
</feature>
<keyword evidence="5" id="KW-1185">Reference proteome</keyword>
<feature type="compositionally biased region" description="Basic and acidic residues" evidence="2">
    <location>
        <begin position="71"/>
        <end position="84"/>
    </location>
</feature>
<feature type="coiled-coil region" evidence="1">
    <location>
        <begin position="42"/>
        <end position="69"/>
    </location>
</feature>
<proteinExistence type="predicted"/>
<evidence type="ECO:0000256" key="1">
    <source>
        <dbReference type="SAM" id="Coils"/>
    </source>
</evidence>
<keyword evidence="1" id="KW-0175">Coiled coil</keyword>
<dbReference type="AlphaFoldDB" id="A0A517V6H1"/>
<dbReference type="OrthoDB" id="9990453at2"/>
<keyword evidence="3" id="KW-0732">Signal</keyword>
<organism evidence="4 5">
    <name type="scientific">Gimesia algae</name>
    <dbReference type="NCBI Taxonomy" id="2527971"/>
    <lineage>
        <taxon>Bacteria</taxon>
        <taxon>Pseudomonadati</taxon>
        <taxon>Planctomycetota</taxon>
        <taxon>Planctomycetia</taxon>
        <taxon>Planctomycetales</taxon>
        <taxon>Planctomycetaceae</taxon>
        <taxon>Gimesia</taxon>
    </lineage>
</organism>
<gene>
    <name evidence="4" type="ORF">Pan161_02010</name>
</gene>